<name>A0ABR9J4A0_9MICC</name>
<dbReference type="Proteomes" id="UP000636579">
    <property type="component" value="Unassembled WGS sequence"/>
</dbReference>
<evidence type="ECO:0000313" key="1">
    <source>
        <dbReference type="EMBL" id="MBE1513833.1"/>
    </source>
</evidence>
<gene>
    <name evidence="1" type="ORF">H4W26_000588</name>
</gene>
<proteinExistence type="predicted"/>
<sequence>MLSIFAVLILTLAVFAYIGRVSMPVPERMPVTRWSLQDLLRNAWRGLGLCSSHTPLGKIFDDSGDHDAARW</sequence>
<organism evidence="1 2">
    <name type="scientific">Nesterenkonia halotolerans</name>
    <dbReference type="NCBI Taxonomy" id="225325"/>
    <lineage>
        <taxon>Bacteria</taxon>
        <taxon>Bacillati</taxon>
        <taxon>Actinomycetota</taxon>
        <taxon>Actinomycetes</taxon>
        <taxon>Micrococcales</taxon>
        <taxon>Micrococcaceae</taxon>
        <taxon>Nesterenkonia</taxon>
    </lineage>
</organism>
<keyword evidence="2" id="KW-1185">Reference proteome</keyword>
<evidence type="ECO:0000313" key="2">
    <source>
        <dbReference type="Proteomes" id="UP000636579"/>
    </source>
</evidence>
<reference evidence="1 2" key="1">
    <citation type="submission" date="2020-10" db="EMBL/GenBank/DDBJ databases">
        <title>Sequencing the genomes of 1000 actinobacteria strains.</title>
        <authorList>
            <person name="Klenk H.-P."/>
        </authorList>
    </citation>
    <scope>NUCLEOTIDE SEQUENCE [LARGE SCALE GENOMIC DNA]</scope>
    <source>
        <strain evidence="1 2">DSM 15474</strain>
    </source>
</reference>
<protein>
    <submittedName>
        <fullName evidence="1">Uncharacterized protein</fullName>
    </submittedName>
</protein>
<accession>A0ABR9J4A0</accession>
<dbReference type="EMBL" id="JADBEE010000001">
    <property type="protein sequence ID" value="MBE1513833.1"/>
    <property type="molecule type" value="Genomic_DNA"/>
</dbReference>
<comment type="caution">
    <text evidence="1">The sequence shown here is derived from an EMBL/GenBank/DDBJ whole genome shotgun (WGS) entry which is preliminary data.</text>
</comment>